<dbReference type="GO" id="GO:0009272">
    <property type="term" value="P:fungal-type cell wall biogenesis"/>
    <property type="evidence" value="ECO:0007669"/>
    <property type="project" value="TreeGrafter"/>
</dbReference>
<dbReference type="Proteomes" id="UP000289323">
    <property type="component" value="Unassembled WGS sequence"/>
</dbReference>
<keyword evidence="9" id="KW-0961">Cell wall biogenesis/degradation</keyword>
<evidence type="ECO:0000256" key="4">
    <source>
        <dbReference type="ARBA" id="ARBA00022692"/>
    </source>
</evidence>
<evidence type="ECO:0000256" key="5">
    <source>
        <dbReference type="ARBA" id="ARBA00022729"/>
    </source>
</evidence>
<dbReference type="PANTHER" id="PTHR28285">
    <property type="entry name" value="PROTEIN BIG1"/>
    <property type="match status" value="1"/>
</dbReference>
<dbReference type="GO" id="GO:0006078">
    <property type="term" value="P:(1-&gt;6)-beta-D-glucan biosynthetic process"/>
    <property type="evidence" value="ECO:0007669"/>
    <property type="project" value="TreeGrafter"/>
</dbReference>
<dbReference type="GO" id="GO:0005789">
    <property type="term" value="C:endoplasmic reticulum membrane"/>
    <property type="evidence" value="ECO:0007669"/>
    <property type="project" value="UniProtKB-SubCell"/>
</dbReference>
<evidence type="ECO:0000313" key="12">
    <source>
        <dbReference type="EMBL" id="SPQ21606.1"/>
    </source>
</evidence>
<keyword evidence="7 10" id="KW-1133">Transmembrane helix</keyword>
<evidence type="ECO:0000256" key="7">
    <source>
        <dbReference type="ARBA" id="ARBA00022989"/>
    </source>
</evidence>
<proteinExistence type="inferred from homology"/>
<dbReference type="InterPro" id="IPR046756">
    <property type="entry name" value="VAS1/VOA1_TM"/>
</dbReference>
<comment type="similarity">
    <text evidence="2">Belongs to the BIG1 family.</text>
</comment>
<evidence type="ECO:0000313" key="13">
    <source>
        <dbReference type="Proteomes" id="UP000289323"/>
    </source>
</evidence>
<reference evidence="12 13" key="1">
    <citation type="submission" date="2018-04" db="EMBL/GenBank/DDBJ databases">
        <authorList>
            <person name="Huttner S."/>
            <person name="Dainat J."/>
        </authorList>
    </citation>
    <scope>NUCLEOTIDE SEQUENCE [LARGE SCALE GENOMIC DNA]</scope>
</reference>
<evidence type="ECO:0000256" key="1">
    <source>
        <dbReference type="ARBA" id="ARBA00004115"/>
    </source>
</evidence>
<dbReference type="InterPro" id="IPR037654">
    <property type="entry name" value="Big1"/>
</dbReference>
<dbReference type="Pfam" id="PF20520">
    <property type="entry name" value="Ac45-VOA1_TM"/>
    <property type="match status" value="1"/>
</dbReference>
<name>A0A446BGE8_9PEZI</name>
<evidence type="ECO:0000256" key="3">
    <source>
        <dbReference type="ARBA" id="ARBA00022089"/>
    </source>
</evidence>
<comment type="subcellular location">
    <subcellularLocation>
        <location evidence="1">Endoplasmic reticulum membrane</location>
        <topology evidence="1">Single-pass type I membrane protein</topology>
    </subcellularLocation>
</comment>
<evidence type="ECO:0000256" key="9">
    <source>
        <dbReference type="ARBA" id="ARBA00023316"/>
    </source>
</evidence>
<feature type="transmembrane region" description="Helical" evidence="10">
    <location>
        <begin position="239"/>
        <end position="262"/>
    </location>
</feature>
<evidence type="ECO:0000256" key="10">
    <source>
        <dbReference type="SAM" id="Phobius"/>
    </source>
</evidence>
<evidence type="ECO:0000256" key="6">
    <source>
        <dbReference type="ARBA" id="ARBA00022824"/>
    </source>
</evidence>
<evidence type="ECO:0000256" key="8">
    <source>
        <dbReference type="ARBA" id="ARBA00023136"/>
    </source>
</evidence>
<gene>
    <name evidence="12" type="ORF">TT172_LOCUS4025</name>
</gene>
<dbReference type="EMBL" id="OUUZ01000008">
    <property type="protein sequence ID" value="SPQ21606.1"/>
    <property type="molecule type" value="Genomic_DNA"/>
</dbReference>
<evidence type="ECO:0000259" key="11">
    <source>
        <dbReference type="Pfam" id="PF20520"/>
    </source>
</evidence>
<dbReference type="AlphaFoldDB" id="A0A446BGE8"/>
<sequence>MKPSTTATLLACTAVHVQAFSDSSPFILFSTAKLPPAPSDAQLQTSLQVLASAKSLLASCPTTRYVLVSQPNMHAADFRATDSSNSGAGNSCRMPNLCRAVSAAGENASWSVAEVIGQVSGRPLAEYVAQACEARGVEAKLDKIELKHLPAAAEGTKRERERREVLGDNDHELGQLLEILDGDYTVMVYSDPNEFKAYQPDFVEPVHTDMKRWSEELELAARQMSNSTSRLPLFEKYQFFTPGIFMSFIVLGVVLSILGAGLKALASLEVSYGAFDKEMGPAAQKKQM</sequence>
<keyword evidence="4 10" id="KW-0812">Transmembrane</keyword>
<feature type="domain" description="V-type proton ATPase subunit S1/VOA1 transmembrane" evidence="11">
    <location>
        <begin position="238"/>
        <end position="277"/>
    </location>
</feature>
<keyword evidence="6" id="KW-0256">Endoplasmic reticulum</keyword>
<keyword evidence="8 10" id="KW-0472">Membrane</keyword>
<keyword evidence="5" id="KW-0732">Signal</keyword>
<dbReference type="GO" id="GO:0071555">
    <property type="term" value="P:cell wall organization"/>
    <property type="evidence" value="ECO:0007669"/>
    <property type="project" value="UniProtKB-KW"/>
</dbReference>
<dbReference type="PANTHER" id="PTHR28285:SF1">
    <property type="entry name" value="PROTEIN BIG1"/>
    <property type="match status" value="1"/>
</dbReference>
<organism evidence="12 13">
    <name type="scientific">Thermothielavioides terrestris</name>
    <dbReference type="NCBI Taxonomy" id="2587410"/>
    <lineage>
        <taxon>Eukaryota</taxon>
        <taxon>Fungi</taxon>
        <taxon>Dikarya</taxon>
        <taxon>Ascomycota</taxon>
        <taxon>Pezizomycotina</taxon>
        <taxon>Sordariomycetes</taxon>
        <taxon>Sordariomycetidae</taxon>
        <taxon>Sordariales</taxon>
        <taxon>Chaetomiaceae</taxon>
        <taxon>Thermothielavioides</taxon>
    </lineage>
</organism>
<protein>
    <recommendedName>
        <fullName evidence="3">Protein BIG1</fullName>
    </recommendedName>
</protein>
<evidence type="ECO:0000256" key="2">
    <source>
        <dbReference type="ARBA" id="ARBA00008203"/>
    </source>
</evidence>
<accession>A0A446BGE8</accession>